<organism evidence="2 3">
    <name type="scientific">Petromyces alliaceus</name>
    <name type="common">Aspergillus alliaceus</name>
    <dbReference type="NCBI Taxonomy" id="209559"/>
    <lineage>
        <taxon>Eukaryota</taxon>
        <taxon>Fungi</taxon>
        <taxon>Dikarya</taxon>
        <taxon>Ascomycota</taxon>
        <taxon>Pezizomycotina</taxon>
        <taxon>Eurotiomycetes</taxon>
        <taxon>Eurotiomycetidae</taxon>
        <taxon>Eurotiales</taxon>
        <taxon>Aspergillaceae</taxon>
        <taxon>Aspergillus</taxon>
        <taxon>Aspergillus subgen. Circumdati</taxon>
    </lineage>
</organism>
<proteinExistence type="predicted"/>
<evidence type="ECO:0000313" key="3">
    <source>
        <dbReference type="Proteomes" id="UP000541154"/>
    </source>
</evidence>
<keyword evidence="1" id="KW-0472">Membrane</keyword>
<protein>
    <submittedName>
        <fullName evidence="2">Uncharacterized protein</fullName>
    </submittedName>
</protein>
<reference evidence="2 3" key="1">
    <citation type="submission" date="2019-04" db="EMBL/GenBank/DDBJ databases">
        <title>Aspergillus burnettii sp. nov., novel species from soil in southeast Queensland.</title>
        <authorList>
            <person name="Gilchrist C.L.M."/>
            <person name="Pitt J.I."/>
            <person name="Lange L."/>
            <person name="Lacey H.J."/>
            <person name="Vuong D."/>
            <person name="Midgley D.J."/>
            <person name="Greenfield P."/>
            <person name="Bradbury M."/>
            <person name="Lacey E."/>
            <person name="Busk P.K."/>
            <person name="Pilgaard B."/>
            <person name="Chooi Y.H."/>
            <person name="Piggott A.M."/>
        </authorList>
    </citation>
    <scope>NUCLEOTIDE SEQUENCE [LARGE SCALE GENOMIC DNA]</scope>
    <source>
        <strain evidence="2 3">FRR 5400</strain>
    </source>
</reference>
<dbReference type="Proteomes" id="UP000541154">
    <property type="component" value="Unassembled WGS sequence"/>
</dbReference>
<accession>A0A8H5ZVK9</accession>
<keyword evidence="1" id="KW-1133">Transmembrane helix</keyword>
<comment type="caution">
    <text evidence="2">The sequence shown here is derived from an EMBL/GenBank/DDBJ whole genome shotgun (WGS) entry which is preliminary data.</text>
</comment>
<feature type="transmembrane region" description="Helical" evidence="1">
    <location>
        <begin position="92"/>
        <end position="114"/>
    </location>
</feature>
<sequence>MGGPEYYPYFYYAQEYHHELRLRKRCLAHREALLDFYWSSQGKSDSHQFLKESGLITQYSHLKTTQFLDATDSCGEGILALLLVDGWHKRNLLILAGLAVLISISVTELTTAVARDLDAGLTVGSYTSGEAALLIATLTFFSAIL</sequence>
<name>A0A8H5ZVK9_PETAA</name>
<keyword evidence="3" id="KW-1185">Reference proteome</keyword>
<keyword evidence="1" id="KW-0812">Transmembrane</keyword>
<evidence type="ECO:0000313" key="2">
    <source>
        <dbReference type="EMBL" id="KAF5855184.1"/>
    </source>
</evidence>
<dbReference type="AlphaFoldDB" id="A0A8H5ZVK9"/>
<evidence type="ECO:0000256" key="1">
    <source>
        <dbReference type="SAM" id="Phobius"/>
    </source>
</evidence>
<gene>
    <name evidence="2" type="ORF">ETB97_009750</name>
</gene>
<feature type="transmembrane region" description="Helical" evidence="1">
    <location>
        <begin position="126"/>
        <end position="144"/>
    </location>
</feature>
<dbReference type="EMBL" id="SPNV01000484">
    <property type="protein sequence ID" value="KAF5855184.1"/>
    <property type="molecule type" value="Genomic_DNA"/>
</dbReference>